<dbReference type="GO" id="GO:0032259">
    <property type="term" value="P:methylation"/>
    <property type="evidence" value="ECO:0007669"/>
    <property type="project" value="UniProtKB-KW"/>
</dbReference>
<gene>
    <name evidence="8" type="ORF">HERI1096_LOCUS30183</name>
</gene>
<evidence type="ECO:0000256" key="2">
    <source>
        <dbReference type="ARBA" id="ARBA00022679"/>
    </source>
</evidence>
<dbReference type="GO" id="GO:0003838">
    <property type="term" value="F:sterol 24-C-methyltransferase activity"/>
    <property type="evidence" value="ECO:0007669"/>
    <property type="project" value="TreeGrafter"/>
</dbReference>
<dbReference type="Pfam" id="PF08498">
    <property type="entry name" value="Sterol_MT_C"/>
    <property type="match status" value="1"/>
</dbReference>
<dbReference type="PANTHER" id="PTHR44068:SF1">
    <property type="entry name" value="HYPOTHETICAL LOC100005854"/>
    <property type="match status" value="1"/>
</dbReference>
<dbReference type="InterPro" id="IPR013705">
    <property type="entry name" value="Sterol_MeTrfase_C"/>
</dbReference>
<dbReference type="InterPro" id="IPR029063">
    <property type="entry name" value="SAM-dependent_MTases_sf"/>
</dbReference>
<dbReference type="Pfam" id="PF08241">
    <property type="entry name" value="Methyltransf_11"/>
    <property type="match status" value="1"/>
</dbReference>
<evidence type="ECO:0000256" key="1">
    <source>
        <dbReference type="ARBA" id="ARBA00022603"/>
    </source>
</evidence>
<name>A0A7S3BGI2_9EUKA</name>
<evidence type="ECO:0000256" key="4">
    <source>
        <dbReference type="ARBA" id="ARBA00038188"/>
    </source>
</evidence>
<keyword evidence="3 5" id="KW-0949">S-adenosyl-L-methionine</keyword>
<dbReference type="InterPro" id="IPR030384">
    <property type="entry name" value="MeTrfase_SMT"/>
</dbReference>
<evidence type="ECO:0000313" key="8">
    <source>
        <dbReference type="EMBL" id="CAE0134412.1"/>
    </source>
</evidence>
<feature type="domain" description="SAM-dependent methyltransferase Erg6/SMT-type" evidence="7">
    <location>
        <begin position="23"/>
        <end position="313"/>
    </location>
</feature>
<protein>
    <recommendedName>
        <fullName evidence="6">Methyltransferase</fullName>
        <ecNumber evidence="6">2.1.1.-</ecNumber>
    </recommendedName>
</protein>
<dbReference type="GO" id="GO:0016126">
    <property type="term" value="P:sterol biosynthetic process"/>
    <property type="evidence" value="ECO:0007669"/>
    <property type="project" value="TreeGrafter"/>
</dbReference>
<evidence type="ECO:0000256" key="6">
    <source>
        <dbReference type="RuleBase" id="RU362025"/>
    </source>
</evidence>
<dbReference type="Gene3D" id="3.40.50.150">
    <property type="entry name" value="Vaccinia Virus protein VP39"/>
    <property type="match status" value="1"/>
</dbReference>
<reference evidence="8" key="1">
    <citation type="submission" date="2021-01" db="EMBL/GenBank/DDBJ databases">
        <authorList>
            <person name="Corre E."/>
            <person name="Pelletier E."/>
            <person name="Niang G."/>
            <person name="Scheremetjew M."/>
            <person name="Finn R."/>
            <person name="Kale V."/>
            <person name="Holt S."/>
            <person name="Cochrane G."/>
            <person name="Meng A."/>
            <person name="Brown T."/>
            <person name="Cohen L."/>
        </authorList>
    </citation>
    <scope>NUCLEOTIDE SEQUENCE</scope>
    <source>
        <strain evidence="8">CCMP281</strain>
    </source>
</reference>
<dbReference type="GO" id="GO:0005783">
    <property type="term" value="C:endoplasmic reticulum"/>
    <property type="evidence" value="ECO:0007669"/>
    <property type="project" value="TreeGrafter"/>
</dbReference>
<dbReference type="EC" id="2.1.1.-" evidence="6"/>
<keyword evidence="2 5" id="KW-0808">Transferase</keyword>
<comment type="similarity">
    <text evidence="4 5 6">Belongs to the class I-like SAM-binding methyltransferase superfamily. Erg6/SMT family.</text>
</comment>
<dbReference type="SUPFAM" id="SSF53335">
    <property type="entry name" value="S-adenosyl-L-methionine-dependent methyltransferases"/>
    <property type="match status" value="1"/>
</dbReference>
<dbReference type="PROSITE" id="PS51685">
    <property type="entry name" value="SAM_MT_ERG6_SMT"/>
    <property type="match status" value="1"/>
</dbReference>
<dbReference type="CDD" id="cd02440">
    <property type="entry name" value="AdoMet_MTases"/>
    <property type="match status" value="1"/>
</dbReference>
<dbReference type="EMBL" id="HBHX01054719">
    <property type="protein sequence ID" value="CAE0134412.1"/>
    <property type="molecule type" value="Transcribed_RNA"/>
</dbReference>
<organism evidence="8">
    <name type="scientific">Haptolina ericina</name>
    <dbReference type="NCBI Taxonomy" id="156174"/>
    <lineage>
        <taxon>Eukaryota</taxon>
        <taxon>Haptista</taxon>
        <taxon>Haptophyta</taxon>
        <taxon>Prymnesiophyceae</taxon>
        <taxon>Prymnesiales</taxon>
        <taxon>Prymnesiaceae</taxon>
        <taxon>Haptolina</taxon>
    </lineage>
</organism>
<dbReference type="InterPro" id="IPR050447">
    <property type="entry name" value="Erg6_SMT_methyltransf"/>
</dbReference>
<dbReference type="InterPro" id="IPR013216">
    <property type="entry name" value="Methyltransf_11"/>
</dbReference>
<dbReference type="PANTHER" id="PTHR44068">
    <property type="entry name" value="ZGC:194242"/>
    <property type="match status" value="1"/>
</dbReference>
<sequence length="314" mass="35558">MHDDSKVDVSGRNKGYADLVNSYYNLATDFYEWGWGQSFHFAIKLAGETFNSSIQRHEYYLALRLGIKPTDCVLDCGCGIGGPLRNIGRFTNARITGVTLNQYQVDRGNNLCAEANLADKCKLVQADFHKLPFEDASFDHVYAIESTCHSPDRRDVYREIFRVLKPGGKFFSYEWCLTDKYDPSNAEHRLAKKKIEEGDGLPDMCLTTVCDQAAKEVGFNMLESYDAALDPNPNGEAWYTILTPSFFHFFRIQFTYFGTMLMNIFLNFMELIRLAPKGSGDVREMLRQAQLGLVAGGEQGTFTPMYVVLAEKPL</sequence>
<evidence type="ECO:0000256" key="3">
    <source>
        <dbReference type="ARBA" id="ARBA00022691"/>
    </source>
</evidence>
<keyword evidence="1 5" id="KW-0489">Methyltransferase</keyword>
<accession>A0A7S3BGI2</accession>
<proteinExistence type="inferred from homology"/>
<dbReference type="AlphaFoldDB" id="A0A7S3BGI2"/>
<evidence type="ECO:0000256" key="5">
    <source>
        <dbReference type="PROSITE-ProRule" id="PRU01022"/>
    </source>
</evidence>
<evidence type="ECO:0000259" key="7">
    <source>
        <dbReference type="PROSITE" id="PS51685"/>
    </source>
</evidence>